<dbReference type="Proteomes" id="UP000538292">
    <property type="component" value="Unassembled WGS sequence"/>
</dbReference>
<name>A0A7W1XPJ6_9BACL</name>
<comment type="caution">
    <text evidence="2">The sequence shown here is derived from an EMBL/GenBank/DDBJ whole genome shotgun (WGS) entry which is preliminary data.</text>
</comment>
<sequence length="79" mass="9313">MERILAILIVCIPGLFAVYGWKWMRNLLHDFFAGKPFAWLPFLGSLLLFLTGIAVIGSFIYYRDKKRHRIQKERREPSS</sequence>
<keyword evidence="3" id="KW-1185">Reference proteome</keyword>
<evidence type="ECO:0000256" key="1">
    <source>
        <dbReference type="SAM" id="Phobius"/>
    </source>
</evidence>
<reference evidence="2 3" key="1">
    <citation type="submission" date="2020-07" db="EMBL/GenBank/DDBJ databases">
        <title>Thermoactinomyces phylogeny.</title>
        <authorList>
            <person name="Dunlap C."/>
        </authorList>
    </citation>
    <scope>NUCLEOTIDE SEQUENCE [LARGE SCALE GENOMIC DNA]</scope>
    <source>
        <strain evidence="2 3">AMNI-1</strain>
    </source>
</reference>
<gene>
    <name evidence="2" type="ORF">H2C83_01020</name>
</gene>
<keyword evidence="1" id="KW-1133">Transmembrane helix</keyword>
<evidence type="ECO:0000313" key="3">
    <source>
        <dbReference type="Proteomes" id="UP000538292"/>
    </source>
</evidence>
<accession>A0A7W1XPJ6</accession>
<organism evidence="2 3">
    <name type="scientific">Thermoactinomyces mirandus</name>
    <dbReference type="NCBI Taxonomy" id="2756294"/>
    <lineage>
        <taxon>Bacteria</taxon>
        <taxon>Bacillati</taxon>
        <taxon>Bacillota</taxon>
        <taxon>Bacilli</taxon>
        <taxon>Bacillales</taxon>
        <taxon>Thermoactinomycetaceae</taxon>
        <taxon>Thermoactinomyces</taxon>
    </lineage>
</organism>
<proteinExistence type="predicted"/>
<dbReference type="EMBL" id="JACEOL010000002">
    <property type="protein sequence ID" value="MBA4600928.1"/>
    <property type="molecule type" value="Genomic_DNA"/>
</dbReference>
<dbReference type="InterPro" id="IPR020138">
    <property type="entry name" value="Uncharacterised_YqzF"/>
</dbReference>
<keyword evidence="1" id="KW-0472">Membrane</keyword>
<feature type="transmembrane region" description="Helical" evidence="1">
    <location>
        <begin position="41"/>
        <end position="62"/>
    </location>
</feature>
<dbReference type="Pfam" id="PF11118">
    <property type="entry name" value="DUF2627"/>
    <property type="match status" value="1"/>
</dbReference>
<evidence type="ECO:0000313" key="2">
    <source>
        <dbReference type="EMBL" id="MBA4600928.1"/>
    </source>
</evidence>
<protein>
    <submittedName>
        <fullName evidence="2">DUF2627 family protein</fullName>
    </submittedName>
</protein>
<dbReference type="AlphaFoldDB" id="A0A7W1XPJ6"/>
<keyword evidence="1" id="KW-0812">Transmembrane</keyword>